<organism evidence="2 3">
    <name type="scientific">Rubrivirga marina</name>
    <dbReference type="NCBI Taxonomy" id="1196024"/>
    <lineage>
        <taxon>Bacteria</taxon>
        <taxon>Pseudomonadati</taxon>
        <taxon>Rhodothermota</taxon>
        <taxon>Rhodothermia</taxon>
        <taxon>Rhodothermales</taxon>
        <taxon>Rubricoccaceae</taxon>
        <taxon>Rubrivirga</taxon>
    </lineage>
</organism>
<proteinExistence type="predicted"/>
<accession>A0A271IYP6</accession>
<evidence type="ECO:0000256" key="1">
    <source>
        <dbReference type="SAM" id="MobiDB-lite"/>
    </source>
</evidence>
<feature type="region of interest" description="Disordered" evidence="1">
    <location>
        <begin position="1"/>
        <end position="65"/>
    </location>
</feature>
<reference evidence="2 3" key="1">
    <citation type="submission" date="2016-11" db="EMBL/GenBank/DDBJ databases">
        <title>Study of marine rhodopsin-containing bacteria.</title>
        <authorList>
            <person name="Yoshizawa S."/>
            <person name="Kumagai Y."/>
            <person name="Kogure K."/>
        </authorList>
    </citation>
    <scope>NUCLEOTIDE SEQUENCE [LARGE SCALE GENOMIC DNA]</scope>
    <source>
        <strain evidence="2 3">SAORIC-28</strain>
    </source>
</reference>
<dbReference type="EMBL" id="MQWD01000001">
    <property type="protein sequence ID" value="PAP76088.1"/>
    <property type="molecule type" value="Genomic_DNA"/>
</dbReference>
<name>A0A271IYP6_9BACT</name>
<dbReference type="Proteomes" id="UP000216339">
    <property type="component" value="Unassembled WGS sequence"/>
</dbReference>
<gene>
    <name evidence="2" type="ORF">BSZ37_06335</name>
</gene>
<keyword evidence="3" id="KW-1185">Reference proteome</keyword>
<dbReference type="RefSeq" id="WP_095509729.1">
    <property type="nucleotide sequence ID" value="NZ_MQWD01000001.1"/>
</dbReference>
<evidence type="ECO:0000313" key="3">
    <source>
        <dbReference type="Proteomes" id="UP000216339"/>
    </source>
</evidence>
<dbReference type="AlphaFoldDB" id="A0A271IYP6"/>
<evidence type="ECO:0000313" key="2">
    <source>
        <dbReference type="EMBL" id="PAP76088.1"/>
    </source>
</evidence>
<sequence>MPDAPTTDPTDDLDRDDSPSGSYEAGGHGAVPPDSPLAGGPAEEDGKTLADGTTVAHLERRELGS</sequence>
<protein>
    <submittedName>
        <fullName evidence="2">Uncharacterized protein</fullName>
    </submittedName>
</protein>
<comment type="caution">
    <text evidence="2">The sequence shown here is derived from an EMBL/GenBank/DDBJ whole genome shotgun (WGS) entry which is preliminary data.</text>
</comment>